<proteinExistence type="predicted"/>
<evidence type="ECO:0000313" key="2">
    <source>
        <dbReference type="EMBL" id="MBP2363005.1"/>
    </source>
</evidence>
<feature type="compositionally biased region" description="Basic residues" evidence="1">
    <location>
        <begin position="196"/>
        <end position="205"/>
    </location>
</feature>
<name>A0ABS4VGF3_9ACTN</name>
<feature type="region of interest" description="Disordered" evidence="1">
    <location>
        <begin position="1"/>
        <end position="25"/>
    </location>
</feature>
<dbReference type="EMBL" id="JAGINS010000001">
    <property type="protein sequence ID" value="MBP2363005.1"/>
    <property type="molecule type" value="Genomic_DNA"/>
</dbReference>
<organism evidence="2 3">
    <name type="scientific">Streptomyces clavifer</name>
    <dbReference type="NCBI Taxonomy" id="68188"/>
    <lineage>
        <taxon>Bacteria</taxon>
        <taxon>Bacillati</taxon>
        <taxon>Actinomycetota</taxon>
        <taxon>Actinomycetes</taxon>
        <taxon>Kitasatosporales</taxon>
        <taxon>Streptomycetaceae</taxon>
        <taxon>Streptomyces</taxon>
    </lineage>
</organism>
<feature type="region of interest" description="Disordered" evidence="1">
    <location>
        <begin position="50"/>
        <end position="209"/>
    </location>
</feature>
<feature type="compositionally biased region" description="Polar residues" evidence="1">
    <location>
        <begin position="59"/>
        <end position="70"/>
    </location>
</feature>
<evidence type="ECO:0000313" key="3">
    <source>
        <dbReference type="Proteomes" id="UP001519311"/>
    </source>
</evidence>
<protein>
    <submittedName>
        <fullName evidence="2">Uncharacterized protein</fullName>
    </submittedName>
</protein>
<reference evidence="2 3" key="1">
    <citation type="submission" date="2021-03" db="EMBL/GenBank/DDBJ databases">
        <title>Sequencing the genomes of 1000 actinobacteria strains.</title>
        <authorList>
            <person name="Klenk H.-P."/>
        </authorList>
    </citation>
    <scope>NUCLEOTIDE SEQUENCE [LARGE SCALE GENOMIC DNA]</scope>
    <source>
        <strain evidence="2 3">DSM 40843</strain>
    </source>
</reference>
<sequence length="238" mass="25178">MRELRGGRVLNARNSSNSAGCTSRSRGKCFCRSFGPISPDTIPNMAAGEIRRPRHGRPPSTNGCCASTPQIIPPASRAPRSGGTARRRTGPQGPGAGGAQPRQPGSPPPVPLRPGSLRGQRRADRMRARYRGRGGRGAGRTAPAHTSGPPAQNDGYPQVGVGMEGARRARGGRGNGTCRGGAAGLGRAGPRPCRSAWRRRRTRVPHRPERACATRMSPFVAHPPLLVSQALQRKSTRC</sequence>
<feature type="compositionally biased region" description="Gly residues" evidence="1">
    <location>
        <begin position="172"/>
        <end position="187"/>
    </location>
</feature>
<evidence type="ECO:0000256" key="1">
    <source>
        <dbReference type="SAM" id="MobiDB-lite"/>
    </source>
</evidence>
<gene>
    <name evidence="2" type="ORF">JOF59_005405</name>
</gene>
<keyword evidence="3" id="KW-1185">Reference proteome</keyword>
<accession>A0ABS4VGF3</accession>
<feature type="compositionally biased region" description="Polar residues" evidence="1">
    <location>
        <begin position="12"/>
        <end position="24"/>
    </location>
</feature>
<dbReference type="Proteomes" id="UP001519311">
    <property type="component" value="Unassembled WGS sequence"/>
</dbReference>
<comment type="caution">
    <text evidence="2">The sequence shown here is derived from an EMBL/GenBank/DDBJ whole genome shotgun (WGS) entry which is preliminary data.</text>
</comment>